<sequence length="190" mass="21842">MKQHRPTDQDKEQANDALTKERSQRHRRCGDAQTTWRCCWCRGEKAKLFDDKSSAPCEATGIERRRIFIVNHIRFSNHGREIHAFQQLATNFMVEKFQLNQAFKLQIVHTFPNFPKMLIRIKTSLTPLMSKSSYPLRDDDKAGRLRDRSSNVVVLVRTAELLSKTYLRLVTTLRDERANVVIGGGGGGGR</sequence>
<dbReference type="Proteomes" id="UP000887565">
    <property type="component" value="Unplaced"/>
</dbReference>
<proteinExistence type="predicted"/>
<protein>
    <submittedName>
        <fullName evidence="3">Uncharacterized protein</fullName>
    </submittedName>
</protein>
<dbReference type="AlphaFoldDB" id="A0A915KXW7"/>
<evidence type="ECO:0000313" key="2">
    <source>
        <dbReference type="Proteomes" id="UP000887565"/>
    </source>
</evidence>
<accession>A0A915KXW7</accession>
<keyword evidence="2" id="KW-1185">Reference proteome</keyword>
<evidence type="ECO:0000256" key="1">
    <source>
        <dbReference type="SAM" id="MobiDB-lite"/>
    </source>
</evidence>
<reference evidence="3" key="1">
    <citation type="submission" date="2022-11" db="UniProtKB">
        <authorList>
            <consortium name="WormBaseParasite"/>
        </authorList>
    </citation>
    <scope>IDENTIFICATION</scope>
</reference>
<feature type="region of interest" description="Disordered" evidence="1">
    <location>
        <begin position="1"/>
        <end position="26"/>
    </location>
</feature>
<feature type="compositionally biased region" description="Basic and acidic residues" evidence="1">
    <location>
        <begin position="1"/>
        <end position="22"/>
    </location>
</feature>
<name>A0A915KXW7_ROMCU</name>
<evidence type="ECO:0000313" key="3">
    <source>
        <dbReference type="WBParaSite" id="nRc.2.0.1.t42341-RA"/>
    </source>
</evidence>
<dbReference type="WBParaSite" id="nRc.2.0.1.t42341-RA">
    <property type="protein sequence ID" value="nRc.2.0.1.t42341-RA"/>
    <property type="gene ID" value="nRc.2.0.1.g42341"/>
</dbReference>
<organism evidence="2 3">
    <name type="scientific">Romanomermis culicivorax</name>
    <name type="common">Nematode worm</name>
    <dbReference type="NCBI Taxonomy" id="13658"/>
    <lineage>
        <taxon>Eukaryota</taxon>
        <taxon>Metazoa</taxon>
        <taxon>Ecdysozoa</taxon>
        <taxon>Nematoda</taxon>
        <taxon>Enoplea</taxon>
        <taxon>Dorylaimia</taxon>
        <taxon>Mermithida</taxon>
        <taxon>Mermithoidea</taxon>
        <taxon>Mermithidae</taxon>
        <taxon>Romanomermis</taxon>
    </lineage>
</organism>